<dbReference type="EMBL" id="JBJQOH010000001">
    <property type="protein sequence ID" value="KAL3699283.1"/>
    <property type="molecule type" value="Genomic_DNA"/>
</dbReference>
<evidence type="ECO:0000313" key="2">
    <source>
        <dbReference type="EMBL" id="KAL3699283.1"/>
    </source>
</evidence>
<dbReference type="PANTHER" id="PTHR11215:SF1">
    <property type="entry name" value="MYG1 EXONUCLEASE"/>
    <property type="match status" value="1"/>
</dbReference>
<protein>
    <submittedName>
        <fullName evidence="2">Uncharacterized protein</fullName>
    </submittedName>
</protein>
<name>A0ABD3I6G0_9MARC</name>
<dbReference type="AlphaFoldDB" id="A0ABD3I6G0"/>
<comment type="similarity">
    <text evidence="1">Belongs to the MYG1 family.</text>
</comment>
<comment type="caution">
    <text evidence="2">The sequence shown here is derived from an EMBL/GenBank/DDBJ whole genome shotgun (WGS) entry which is preliminary data.</text>
</comment>
<reference evidence="2 3" key="1">
    <citation type="submission" date="2024-09" db="EMBL/GenBank/DDBJ databases">
        <title>Chromosome-scale assembly of Riccia sorocarpa.</title>
        <authorList>
            <person name="Paukszto L."/>
        </authorList>
    </citation>
    <scope>NUCLEOTIDE SEQUENCE [LARGE SCALE GENOMIC DNA]</scope>
    <source>
        <strain evidence="2">LP-2024</strain>
        <tissue evidence="2">Aerial parts of the thallus</tissue>
    </source>
</reference>
<organism evidence="2 3">
    <name type="scientific">Riccia sorocarpa</name>
    <dbReference type="NCBI Taxonomy" id="122646"/>
    <lineage>
        <taxon>Eukaryota</taxon>
        <taxon>Viridiplantae</taxon>
        <taxon>Streptophyta</taxon>
        <taxon>Embryophyta</taxon>
        <taxon>Marchantiophyta</taxon>
        <taxon>Marchantiopsida</taxon>
        <taxon>Marchantiidae</taxon>
        <taxon>Marchantiales</taxon>
        <taxon>Ricciaceae</taxon>
        <taxon>Riccia</taxon>
    </lineage>
</organism>
<dbReference type="PANTHER" id="PTHR11215">
    <property type="entry name" value="METAL DEPENDENT HYDROLASE - RELATED"/>
    <property type="match status" value="1"/>
</dbReference>
<gene>
    <name evidence="2" type="ORF">R1sor_017305</name>
</gene>
<dbReference type="Pfam" id="PF03690">
    <property type="entry name" value="MYG1_exonuc"/>
    <property type="match status" value="1"/>
</dbReference>
<evidence type="ECO:0000313" key="3">
    <source>
        <dbReference type="Proteomes" id="UP001633002"/>
    </source>
</evidence>
<accession>A0ABD3I6G0</accession>
<dbReference type="InterPro" id="IPR003226">
    <property type="entry name" value="MYG1_exonuclease"/>
</dbReference>
<dbReference type="Proteomes" id="UP001633002">
    <property type="component" value="Unassembled WGS sequence"/>
</dbReference>
<keyword evidence="3" id="KW-1185">Reference proteome</keyword>
<evidence type="ECO:0000256" key="1">
    <source>
        <dbReference type="ARBA" id="ARBA00010105"/>
    </source>
</evidence>
<proteinExistence type="inferred from homology"/>
<sequence length="118" mass="13532">MGVDGEKILGRLFACQFRCDCLALGCFMIPMMEKFAGAEVVRTRDQKVQLLTLWWESALWTLLDVGAIYNPEIDRYDHHQRGFDQVFGRGFTTKLSSAGLVYKLRFHLVGEIDRSGRI</sequence>